<reference evidence="2" key="1">
    <citation type="submission" date="2021-02" db="EMBL/GenBank/DDBJ databases">
        <authorList>
            <person name="Nowell W R."/>
        </authorList>
    </citation>
    <scope>NUCLEOTIDE SEQUENCE</scope>
</reference>
<dbReference type="EMBL" id="CAJOBH010000354">
    <property type="protein sequence ID" value="CAF3784568.1"/>
    <property type="molecule type" value="Genomic_DNA"/>
</dbReference>
<gene>
    <name evidence="5" type="ORF">BYL167_LOCUS2113</name>
    <name evidence="2" type="ORF">CJN711_LOCUS13466</name>
    <name evidence="6" type="ORF">GIL414_LOCUS11360</name>
    <name evidence="3" type="ORF">KQP761_LOCUS21748</name>
    <name evidence="4" type="ORF">MBJ925_LOCUS24081</name>
    <name evidence="7" type="ORF">SMN809_LOCUS15205</name>
</gene>
<dbReference type="Proteomes" id="UP000676336">
    <property type="component" value="Unassembled WGS sequence"/>
</dbReference>
<proteinExistence type="predicted"/>
<dbReference type="Proteomes" id="UP000663824">
    <property type="component" value="Unassembled WGS sequence"/>
</dbReference>
<dbReference type="EMBL" id="CAJNOV010005924">
    <property type="protein sequence ID" value="CAF1230315.1"/>
    <property type="molecule type" value="Genomic_DNA"/>
</dbReference>
<dbReference type="EMBL" id="CAJOBI010006472">
    <property type="protein sequence ID" value="CAF4061264.1"/>
    <property type="molecule type" value="Genomic_DNA"/>
</dbReference>
<evidence type="ECO:0000313" key="6">
    <source>
        <dbReference type="EMBL" id="CAF3993769.1"/>
    </source>
</evidence>
<evidence type="ECO:0008006" key="9">
    <source>
        <dbReference type="Google" id="ProtNLM"/>
    </source>
</evidence>
<name>A0A814YIE4_9BILA</name>
<evidence type="ECO:0000313" key="5">
    <source>
        <dbReference type="EMBL" id="CAF3784568.1"/>
    </source>
</evidence>
<dbReference type="EMBL" id="CAJNOW010011316">
    <property type="protein sequence ID" value="CAF1596235.1"/>
    <property type="molecule type" value="Genomic_DNA"/>
</dbReference>
<feature type="compositionally biased region" description="Polar residues" evidence="1">
    <location>
        <begin position="1"/>
        <end position="13"/>
    </location>
</feature>
<evidence type="ECO:0000313" key="2">
    <source>
        <dbReference type="EMBL" id="CAF1230315.1"/>
    </source>
</evidence>
<evidence type="ECO:0000313" key="3">
    <source>
        <dbReference type="EMBL" id="CAF1596235.1"/>
    </source>
</evidence>
<dbReference type="AlphaFoldDB" id="A0A814YIE4"/>
<feature type="region of interest" description="Disordered" evidence="1">
    <location>
        <begin position="1"/>
        <end position="20"/>
    </location>
</feature>
<protein>
    <recommendedName>
        <fullName evidence="9">Reverse transcriptase</fullName>
    </recommendedName>
</protein>
<dbReference type="Proteomes" id="UP000681967">
    <property type="component" value="Unassembled WGS sequence"/>
</dbReference>
<dbReference type="OrthoDB" id="8048764at2759"/>
<sequence length="178" mass="19784">MIRNQDGTMQQSREGVKQRRTQYCSGLYKDEGGGDEMVKELEGISPSYKEDPQGILYSEVEEAIRTLKSKKSPGSDGITAEMIQAGGEQLTHKIHSLCSKVWHEGVIPEEWGKSILIPIPKKGDLSECANYRTISLISHTEKNPTDSTVEQTQTPSVSMSETGQVQLQQVQVKILVTY</sequence>
<dbReference type="Proteomes" id="UP000663855">
    <property type="component" value="Unassembled WGS sequence"/>
</dbReference>
<evidence type="ECO:0000313" key="8">
    <source>
        <dbReference type="Proteomes" id="UP000663855"/>
    </source>
</evidence>
<accession>A0A814YIE4</accession>
<evidence type="ECO:0000256" key="1">
    <source>
        <dbReference type="SAM" id="MobiDB-lite"/>
    </source>
</evidence>
<dbReference type="EMBL" id="CAJOBJ010004237">
    <property type="protein sequence ID" value="CAF3993769.1"/>
    <property type="molecule type" value="Genomic_DNA"/>
</dbReference>
<evidence type="ECO:0000313" key="4">
    <source>
        <dbReference type="EMBL" id="CAF2110580.1"/>
    </source>
</evidence>
<dbReference type="EMBL" id="CAJNRE010012476">
    <property type="protein sequence ID" value="CAF2110580.1"/>
    <property type="molecule type" value="Genomic_DNA"/>
</dbReference>
<dbReference type="Proteomes" id="UP000663834">
    <property type="component" value="Unassembled WGS sequence"/>
</dbReference>
<dbReference type="PANTHER" id="PTHR19446">
    <property type="entry name" value="REVERSE TRANSCRIPTASES"/>
    <property type="match status" value="1"/>
</dbReference>
<organism evidence="2 8">
    <name type="scientific">Rotaria magnacalcarata</name>
    <dbReference type="NCBI Taxonomy" id="392030"/>
    <lineage>
        <taxon>Eukaryota</taxon>
        <taxon>Metazoa</taxon>
        <taxon>Spiralia</taxon>
        <taxon>Gnathifera</taxon>
        <taxon>Rotifera</taxon>
        <taxon>Eurotatoria</taxon>
        <taxon>Bdelloidea</taxon>
        <taxon>Philodinida</taxon>
        <taxon>Philodinidae</taxon>
        <taxon>Rotaria</taxon>
    </lineage>
</organism>
<evidence type="ECO:0000313" key="7">
    <source>
        <dbReference type="EMBL" id="CAF4061264.1"/>
    </source>
</evidence>
<comment type="caution">
    <text evidence="2">The sequence shown here is derived from an EMBL/GenBank/DDBJ whole genome shotgun (WGS) entry which is preliminary data.</text>
</comment>
<dbReference type="Proteomes" id="UP000681720">
    <property type="component" value="Unassembled WGS sequence"/>
</dbReference>